<dbReference type="OrthoDB" id="2863577at2"/>
<dbReference type="RefSeq" id="WP_111323760.1">
    <property type="nucleotide sequence ID" value="NZ_BIFX01000003.1"/>
</dbReference>
<dbReference type="Proteomes" id="UP000248806">
    <property type="component" value="Unassembled WGS sequence"/>
</dbReference>
<accession>A0A326U6R9</accession>
<dbReference type="EMBL" id="QKUF01000011">
    <property type="protein sequence ID" value="PZW28017.1"/>
    <property type="molecule type" value="Genomic_DNA"/>
</dbReference>
<protein>
    <submittedName>
        <fullName evidence="1">Uncharacterized protein</fullName>
    </submittedName>
</protein>
<dbReference type="Pfam" id="PF19486">
    <property type="entry name" value="DUF6022"/>
    <property type="match status" value="1"/>
</dbReference>
<keyword evidence="2" id="KW-1185">Reference proteome</keyword>
<sequence length="162" mass="18463">MASLTEVLAHENVTIENIAAAIQQDIDERYEQVMQEHAEELKHIWETAGDPAYARYSQLLLHPAMKELTQAGLVCDPAFPGTFPLSREQWGPQEERERRFWCVLWKSDRSAALGALITCLFHDHTQLRIPQRPLVLPLGESSQMVIAIRVEQSAVPGMKQYK</sequence>
<dbReference type="InterPro" id="IPR046064">
    <property type="entry name" value="DUF6022"/>
</dbReference>
<comment type="caution">
    <text evidence="1">The sequence shown here is derived from an EMBL/GenBank/DDBJ whole genome shotgun (WGS) entry which is preliminary data.</text>
</comment>
<gene>
    <name evidence="1" type="ORF">EI42_03395</name>
</gene>
<dbReference type="AlphaFoldDB" id="A0A326U6R9"/>
<evidence type="ECO:0000313" key="2">
    <source>
        <dbReference type="Proteomes" id="UP000248806"/>
    </source>
</evidence>
<evidence type="ECO:0000313" key="1">
    <source>
        <dbReference type="EMBL" id="PZW28017.1"/>
    </source>
</evidence>
<name>A0A326U6R9_THEHA</name>
<reference evidence="1 2" key="1">
    <citation type="submission" date="2018-06" db="EMBL/GenBank/DDBJ databases">
        <title>Genomic Encyclopedia of Archaeal and Bacterial Type Strains, Phase II (KMG-II): from individual species to whole genera.</title>
        <authorList>
            <person name="Goeker M."/>
        </authorList>
    </citation>
    <scope>NUCLEOTIDE SEQUENCE [LARGE SCALE GENOMIC DNA]</scope>
    <source>
        <strain evidence="1 2">ATCC BAA-1881</strain>
    </source>
</reference>
<proteinExistence type="predicted"/>
<organism evidence="1 2">
    <name type="scientific">Thermosporothrix hazakensis</name>
    <dbReference type="NCBI Taxonomy" id="644383"/>
    <lineage>
        <taxon>Bacteria</taxon>
        <taxon>Bacillati</taxon>
        <taxon>Chloroflexota</taxon>
        <taxon>Ktedonobacteria</taxon>
        <taxon>Ktedonobacterales</taxon>
        <taxon>Thermosporotrichaceae</taxon>
        <taxon>Thermosporothrix</taxon>
    </lineage>
</organism>